<dbReference type="Gene3D" id="3.40.50.300">
    <property type="entry name" value="P-loop containing nucleotide triphosphate hydrolases"/>
    <property type="match status" value="1"/>
</dbReference>
<dbReference type="Gene3D" id="1.25.40.10">
    <property type="entry name" value="Tetratricopeptide repeat domain"/>
    <property type="match status" value="3"/>
</dbReference>
<keyword evidence="3" id="KW-1185">Reference proteome</keyword>
<dbReference type="EMBL" id="JAACJN010000171">
    <property type="protein sequence ID" value="KAF5365368.1"/>
    <property type="molecule type" value="Genomic_DNA"/>
</dbReference>
<evidence type="ECO:0000259" key="1">
    <source>
        <dbReference type="Pfam" id="PF00931"/>
    </source>
</evidence>
<dbReference type="SUPFAM" id="SSF48452">
    <property type="entry name" value="TPR-like"/>
    <property type="match status" value="2"/>
</dbReference>
<name>A0A8H5GI13_9AGAR</name>
<accession>A0A8H5GI13</accession>
<dbReference type="InterPro" id="IPR002182">
    <property type="entry name" value="NB-ARC"/>
</dbReference>
<dbReference type="Proteomes" id="UP000518752">
    <property type="component" value="Unassembled WGS sequence"/>
</dbReference>
<organism evidence="2 3">
    <name type="scientific">Collybiopsis confluens</name>
    <dbReference type="NCBI Taxonomy" id="2823264"/>
    <lineage>
        <taxon>Eukaryota</taxon>
        <taxon>Fungi</taxon>
        <taxon>Dikarya</taxon>
        <taxon>Basidiomycota</taxon>
        <taxon>Agaricomycotina</taxon>
        <taxon>Agaricomycetes</taxon>
        <taxon>Agaricomycetidae</taxon>
        <taxon>Agaricales</taxon>
        <taxon>Marasmiineae</taxon>
        <taxon>Omphalotaceae</taxon>
        <taxon>Collybiopsis</taxon>
    </lineage>
</organism>
<dbReference type="PANTHER" id="PTHR47691">
    <property type="entry name" value="REGULATOR-RELATED"/>
    <property type="match status" value="1"/>
</dbReference>
<comment type="caution">
    <text evidence="2">The sequence shown here is derived from an EMBL/GenBank/DDBJ whole genome shotgun (WGS) entry which is preliminary data.</text>
</comment>
<dbReference type="InterPro" id="IPR027417">
    <property type="entry name" value="P-loop_NTPase"/>
</dbReference>
<dbReference type="Pfam" id="PF00931">
    <property type="entry name" value="NB-ARC"/>
    <property type="match status" value="1"/>
</dbReference>
<dbReference type="GO" id="GO:0043531">
    <property type="term" value="F:ADP binding"/>
    <property type="evidence" value="ECO:0007669"/>
    <property type="project" value="InterPro"/>
</dbReference>
<evidence type="ECO:0000313" key="3">
    <source>
        <dbReference type="Proteomes" id="UP000518752"/>
    </source>
</evidence>
<dbReference type="InterPro" id="IPR011990">
    <property type="entry name" value="TPR-like_helical_dom_sf"/>
</dbReference>
<proteinExistence type="predicted"/>
<gene>
    <name evidence="2" type="ORF">D9757_012124</name>
</gene>
<evidence type="ECO:0000313" key="2">
    <source>
        <dbReference type="EMBL" id="KAF5365368.1"/>
    </source>
</evidence>
<sequence>MFHEARNFNIHNSQFIMNSSGPQASQGPLITYQDIKLATPGAPTFFAGREKITQEAVEKLLQDEPAHLAILGAGGMGKTALALHIIKNADVKTKFQDKIFFVPCEICSDATSLIHTVVQSLRLQILEGKTGFEVLEVYLTLCPWPILIVLDNFETPWNGTGSQSDVINLIDHLLDYSRVFIILTMRAANSPGNRQWVKLGGNAGLPQLKLSEARQMFLSFVQFPREDSQDLDWILGELDGMPLAVVLIAQLERQLNLGLEQLVKLWKKHKTALLKNGMQNETRLTSVNVSINLSLQMARKQIAECERVLAVLSYLPNGLPEWRQHVNDLFADNNHMFIPVMAVKQLLGFTLVYQEDNNLKFVLPIQDYIQREYPAEKQHLDQVGAFYVKFLKDFGPKGSNSQNIIEQHLENIVKILGSQLTTIQRGGNVLEACTLIMAYQKFYPITMSLIDLILQNEELDNRERIGWMLTKVKAYHWIGENVEAKAGVQRMQVILGDTTYNMPNDLRLRYKLRGCQELAAILHMEGGYSEARRLLLDTKDAFEKIGNQLGAAQCLQSLGDICRMENNHSEARTMLSDGKATFEHIGNQLGAAQCLQSLGDICRIEDNHSEARIMLSDAKATFEHIGNGLGAAQCLQSLGDICRIEDNHSGARTMLVDAKATFEHIGNQLGAAQCLRSLGKIYQMEDNHSEARTMLSDAKATFEYIGNQLGAAQCLQSLGGIYQIEDNHSDARMMLSDAKATFEHIGNQLGAAQCLQSLGDICRMEHNHSDARIMLSEGKATFEHIGDQLGAAQCLQRLGDICRMEDNHSEARIMLSDAKATFEHIGNQLGAAQCLQSLGDICRMEHNHSEARIMLSDAKATFEHIGNQLGAAQCLQSLGDICIMEDNHSEARTMLSDANTTFEHIGNQLGAAQCLQALGIIEKMENDPLKTDSSMLKNTSYYHSFNSNIDPTVYLRALNQCHALESLDIYLSGHYRGTISKIPCTLHSLKSLEARPRTVSSDHASNLLSNLSAPSLENFHLHLSSFEWDRRLDQISDFQRRSGFLLRSLTLDLHHARFDYATDFFGGMLSLFPTVTCLSIRNALVGMQSMLITLLDMLVIDPSMGPVFLPQLEEFKLELGVTGSAKPRMYPSLLTRMILSRWRSHPSDGGAAAAASADVLHLHSRRLALVTLRGIEFSKDIAMLSELSGLRLDHK</sequence>
<reference evidence="2 3" key="1">
    <citation type="journal article" date="2020" name="ISME J.">
        <title>Uncovering the hidden diversity of litter-decomposition mechanisms in mushroom-forming fungi.</title>
        <authorList>
            <person name="Floudas D."/>
            <person name="Bentzer J."/>
            <person name="Ahren D."/>
            <person name="Johansson T."/>
            <person name="Persson P."/>
            <person name="Tunlid A."/>
        </authorList>
    </citation>
    <scope>NUCLEOTIDE SEQUENCE [LARGE SCALE GENOMIC DNA]</scope>
    <source>
        <strain evidence="2 3">CBS 406.79</strain>
    </source>
</reference>
<dbReference type="AlphaFoldDB" id="A0A8H5GI13"/>
<dbReference type="SUPFAM" id="SSF52540">
    <property type="entry name" value="P-loop containing nucleoside triphosphate hydrolases"/>
    <property type="match status" value="1"/>
</dbReference>
<dbReference type="PANTHER" id="PTHR47691:SF3">
    <property type="entry name" value="HTH-TYPE TRANSCRIPTIONAL REGULATOR RV0890C-RELATED"/>
    <property type="match status" value="1"/>
</dbReference>
<protein>
    <recommendedName>
        <fullName evidence="1">NB-ARC domain-containing protein</fullName>
    </recommendedName>
</protein>
<dbReference type="OrthoDB" id="431454at2759"/>
<feature type="domain" description="NB-ARC" evidence="1">
    <location>
        <begin position="50"/>
        <end position="151"/>
    </location>
</feature>